<dbReference type="GO" id="GO:0005886">
    <property type="term" value="C:plasma membrane"/>
    <property type="evidence" value="ECO:0007669"/>
    <property type="project" value="UniProtKB-SubCell"/>
</dbReference>
<dbReference type="InterPro" id="IPR049278">
    <property type="entry name" value="MS_channel_C"/>
</dbReference>
<dbReference type="Pfam" id="PF00924">
    <property type="entry name" value="MS_channel_2nd"/>
    <property type="match status" value="1"/>
</dbReference>
<dbReference type="SUPFAM" id="SSF82689">
    <property type="entry name" value="Mechanosensitive channel protein MscS (YggB), C-terminal domain"/>
    <property type="match status" value="1"/>
</dbReference>
<dbReference type="AlphaFoldDB" id="A0A382F6V8"/>
<feature type="domain" description="Mechanosensitive ion channel transmembrane helices 2/3" evidence="11">
    <location>
        <begin position="149"/>
        <end position="186"/>
    </location>
</feature>
<evidence type="ECO:0000259" key="11">
    <source>
        <dbReference type="Pfam" id="PF21088"/>
    </source>
</evidence>
<keyword evidence="3" id="KW-1003">Cell membrane</keyword>
<evidence type="ECO:0000256" key="1">
    <source>
        <dbReference type="ARBA" id="ARBA00004651"/>
    </source>
</evidence>
<accession>A0A382F6V8</accession>
<dbReference type="Pfam" id="PF21082">
    <property type="entry name" value="MS_channel_3rd"/>
    <property type="match status" value="1"/>
</dbReference>
<organism evidence="12">
    <name type="scientific">marine metagenome</name>
    <dbReference type="NCBI Taxonomy" id="408172"/>
    <lineage>
        <taxon>unclassified sequences</taxon>
        <taxon>metagenomes</taxon>
        <taxon>ecological metagenomes</taxon>
    </lineage>
</organism>
<dbReference type="SUPFAM" id="SSF50182">
    <property type="entry name" value="Sm-like ribonucleoproteins"/>
    <property type="match status" value="1"/>
</dbReference>
<name>A0A382F6V8_9ZZZZ</name>
<evidence type="ECO:0008006" key="13">
    <source>
        <dbReference type="Google" id="ProtNLM"/>
    </source>
</evidence>
<gene>
    <name evidence="12" type="ORF">METZ01_LOCUS211253</name>
</gene>
<feature type="domain" description="Mechanosensitive ion channel MscS C-terminal" evidence="10">
    <location>
        <begin position="265"/>
        <end position="349"/>
    </location>
</feature>
<evidence type="ECO:0000259" key="10">
    <source>
        <dbReference type="Pfam" id="PF21082"/>
    </source>
</evidence>
<sequence length="386" mass="43204">MIEDLPNITVGSVTLGTEFWEVIFGLGTFLVFAIIAWLAHFLLNRVARNLTRKWQNQLGEKLVQATFRPVVLLILFLGVFLATAYISVLDGWRVQITTGWRVLFVALVAIATSQVVSEFLIWYARYRAPRGRAAIGRKLVSPLRRFSVLGIYLLASLLILDQLNISISPLIAGLGIGGIAVALALQPTLSNFFAGTYLVGDTVIMPGDFIELENGLRGYVVEIGWRSTRLRTPFNNLVVIPNSRLADSILTNYYGPSMEIGVMVEAGVSYSSDLVHVERVAMEVAQEIIEAIPEADKQNPPWFGYEKFGDSNIDFWIWVQATDRASSFGMKTELMKRLHSRFKKEGIEINYPVRHIILPSGEEPKTVPPLEQEPRTPMTDQPHSEV</sequence>
<dbReference type="InterPro" id="IPR049142">
    <property type="entry name" value="MS_channel_1st"/>
</dbReference>
<comment type="similarity">
    <text evidence="2">Belongs to the MscS (TC 1.A.23) family.</text>
</comment>
<keyword evidence="6 8" id="KW-0472">Membrane</keyword>
<protein>
    <recommendedName>
        <fullName evidence="13">Mechanosensitive ion channel family protein</fullName>
    </recommendedName>
</protein>
<dbReference type="Gene3D" id="1.10.287.1260">
    <property type="match status" value="1"/>
</dbReference>
<dbReference type="Gene3D" id="3.30.70.100">
    <property type="match status" value="1"/>
</dbReference>
<dbReference type="GO" id="GO:0055085">
    <property type="term" value="P:transmembrane transport"/>
    <property type="evidence" value="ECO:0007669"/>
    <property type="project" value="InterPro"/>
</dbReference>
<evidence type="ECO:0000256" key="8">
    <source>
        <dbReference type="SAM" id="Phobius"/>
    </source>
</evidence>
<dbReference type="Pfam" id="PF21088">
    <property type="entry name" value="MS_channel_1st"/>
    <property type="match status" value="1"/>
</dbReference>
<dbReference type="InterPro" id="IPR010920">
    <property type="entry name" value="LSM_dom_sf"/>
</dbReference>
<evidence type="ECO:0000256" key="6">
    <source>
        <dbReference type="ARBA" id="ARBA00023136"/>
    </source>
</evidence>
<evidence type="ECO:0000256" key="2">
    <source>
        <dbReference type="ARBA" id="ARBA00008017"/>
    </source>
</evidence>
<evidence type="ECO:0000256" key="5">
    <source>
        <dbReference type="ARBA" id="ARBA00022989"/>
    </source>
</evidence>
<dbReference type="SUPFAM" id="SSF82861">
    <property type="entry name" value="Mechanosensitive channel protein MscS (YggB), transmembrane region"/>
    <property type="match status" value="1"/>
</dbReference>
<keyword evidence="5 8" id="KW-1133">Transmembrane helix</keyword>
<feature type="transmembrane region" description="Helical" evidence="8">
    <location>
        <begin position="100"/>
        <end position="123"/>
    </location>
</feature>
<keyword evidence="4 8" id="KW-0812">Transmembrane</keyword>
<evidence type="ECO:0000259" key="9">
    <source>
        <dbReference type="Pfam" id="PF00924"/>
    </source>
</evidence>
<dbReference type="PANTHER" id="PTHR30566">
    <property type="entry name" value="YNAI-RELATED MECHANOSENSITIVE ION CHANNEL"/>
    <property type="match status" value="1"/>
</dbReference>
<feature type="transmembrane region" description="Helical" evidence="8">
    <location>
        <begin position="22"/>
        <end position="44"/>
    </location>
</feature>
<dbReference type="PANTHER" id="PTHR30566:SF25">
    <property type="entry name" value="INNER MEMBRANE PROTEIN"/>
    <property type="match status" value="1"/>
</dbReference>
<evidence type="ECO:0000256" key="4">
    <source>
        <dbReference type="ARBA" id="ARBA00022692"/>
    </source>
</evidence>
<feature type="region of interest" description="Disordered" evidence="7">
    <location>
        <begin position="360"/>
        <end position="386"/>
    </location>
</feature>
<dbReference type="EMBL" id="UINC01048179">
    <property type="protein sequence ID" value="SVB58399.1"/>
    <property type="molecule type" value="Genomic_DNA"/>
</dbReference>
<feature type="transmembrane region" description="Helical" evidence="8">
    <location>
        <begin position="143"/>
        <end position="160"/>
    </location>
</feature>
<reference evidence="12" key="1">
    <citation type="submission" date="2018-05" db="EMBL/GenBank/DDBJ databases">
        <authorList>
            <person name="Lanie J.A."/>
            <person name="Ng W.-L."/>
            <person name="Kazmierczak K.M."/>
            <person name="Andrzejewski T.M."/>
            <person name="Davidsen T.M."/>
            <person name="Wayne K.J."/>
            <person name="Tettelin H."/>
            <person name="Glass J.I."/>
            <person name="Rusch D."/>
            <person name="Podicherti R."/>
            <person name="Tsui H.-C.T."/>
            <person name="Winkler M.E."/>
        </authorList>
    </citation>
    <scope>NUCLEOTIDE SEQUENCE</scope>
</reference>
<feature type="domain" description="Mechanosensitive ion channel MscS" evidence="9">
    <location>
        <begin position="188"/>
        <end position="253"/>
    </location>
</feature>
<dbReference type="InterPro" id="IPR023408">
    <property type="entry name" value="MscS_beta-dom_sf"/>
</dbReference>
<feature type="transmembrane region" description="Helical" evidence="8">
    <location>
        <begin position="166"/>
        <end position="185"/>
    </location>
</feature>
<evidence type="ECO:0000313" key="12">
    <source>
        <dbReference type="EMBL" id="SVB58399.1"/>
    </source>
</evidence>
<feature type="transmembrane region" description="Helical" evidence="8">
    <location>
        <begin position="65"/>
        <end position="88"/>
    </location>
</feature>
<dbReference type="InterPro" id="IPR011066">
    <property type="entry name" value="MscS_channel_C_sf"/>
</dbReference>
<dbReference type="InterPro" id="IPR006685">
    <property type="entry name" value="MscS_channel_2nd"/>
</dbReference>
<evidence type="ECO:0000256" key="7">
    <source>
        <dbReference type="SAM" id="MobiDB-lite"/>
    </source>
</evidence>
<proteinExistence type="inferred from homology"/>
<dbReference type="Gene3D" id="2.30.30.60">
    <property type="match status" value="1"/>
</dbReference>
<comment type="subcellular location">
    <subcellularLocation>
        <location evidence="1">Cell membrane</location>
        <topology evidence="1">Multi-pass membrane protein</topology>
    </subcellularLocation>
</comment>
<dbReference type="InterPro" id="IPR011014">
    <property type="entry name" value="MscS_channel_TM-2"/>
</dbReference>
<evidence type="ECO:0000256" key="3">
    <source>
        <dbReference type="ARBA" id="ARBA00022475"/>
    </source>
</evidence>